<dbReference type="Proteomes" id="UP000245368">
    <property type="component" value="Chromosome"/>
</dbReference>
<name>A0A2Z3JBS0_9DEIO</name>
<protein>
    <submittedName>
        <fullName evidence="2">Uncharacterized protein</fullName>
    </submittedName>
</protein>
<feature type="transmembrane region" description="Helical" evidence="1">
    <location>
        <begin position="66"/>
        <end position="87"/>
    </location>
</feature>
<dbReference type="OrthoDB" id="75930at2"/>
<dbReference type="RefSeq" id="WP_109825589.1">
    <property type="nucleotide sequence ID" value="NZ_CP029494.1"/>
</dbReference>
<accession>A0A2Z3JBS0</accession>
<keyword evidence="1" id="KW-1133">Transmembrane helix</keyword>
<dbReference type="EMBL" id="CP029494">
    <property type="protein sequence ID" value="AWN22482.1"/>
    <property type="molecule type" value="Genomic_DNA"/>
</dbReference>
<proteinExistence type="predicted"/>
<evidence type="ECO:0000256" key="1">
    <source>
        <dbReference type="SAM" id="Phobius"/>
    </source>
</evidence>
<reference evidence="2 3" key="1">
    <citation type="submission" date="2018-05" db="EMBL/GenBank/DDBJ databases">
        <title>Complete Genome Sequence of Deinococcus sp. strain 17bor-2.</title>
        <authorList>
            <person name="Srinivasan S."/>
        </authorList>
    </citation>
    <scope>NUCLEOTIDE SEQUENCE [LARGE SCALE GENOMIC DNA]</scope>
    <source>
        <strain evidence="2 3">17bor-2</strain>
    </source>
</reference>
<feature type="transmembrane region" description="Helical" evidence="1">
    <location>
        <begin position="42"/>
        <end position="59"/>
    </location>
</feature>
<sequence length="115" mass="12222">MIWRIRLNYALGSIVSAGMLSWPNGRPSYVVLETIGGLDMPWWVWPVALLLGAILLLIARGRIWLTGAYILTAVLITAIAAGVVLSVGPTVQLGPAVAVVMGCIRQGINARSEVA</sequence>
<organism evidence="2 3">
    <name type="scientific">Deinococcus irradiatisoli</name>
    <dbReference type="NCBI Taxonomy" id="2202254"/>
    <lineage>
        <taxon>Bacteria</taxon>
        <taxon>Thermotogati</taxon>
        <taxon>Deinococcota</taxon>
        <taxon>Deinococci</taxon>
        <taxon>Deinococcales</taxon>
        <taxon>Deinococcaceae</taxon>
        <taxon>Deinococcus</taxon>
    </lineage>
</organism>
<evidence type="ECO:0000313" key="3">
    <source>
        <dbReference type="Proteomes" id="UP000245368"/>
    </source>
</evidence>
<dbReference type="KEGG" id="dez:DKM44_03880"/>
<keyword evidence="1" id="KW-0812">Transmembrane</keyword>
<dbReference type="AlphaFoldDB" id="A0A2Z3JBS0"/>
<evidence type="ECO:0000313" key="2">
    <source>
        <dbReference type="EMBL" id="AWN22482.1"/>
    </source>
</evidence>
<keyword evidence="3" id="KW-1185">Reference proteome</keyword>
<keyword evidence="1" id="KW-0472">Membrane</keyword>
<feature type="transmembrane region" description="Helical" evidence="1">
    <location>
        <begin position="7"/>
        <end position="22"/>
    </location>
</feature>
<gene>
    <name evidence="2" type="ORF">DKM44_03880</name>
</gene>